<dbReference type="KEGG" id="dbk:DGMP_12430"/>
<keyword evidence="2" id="KW-1185">Reference proteome</keyword>
<reference evidence="1" key="1">
    <citation type="submission" date="2020-09" db="EMBL/GenBank/DDBJ databases">
        <title>Desulfogranum mesoprofundum gen. nov., sp. nov., a novel mesophilic, sulfate-reducing chemolithoautotroph isolated from a deep-sea hydrothermal vent chimney in the Suiyo Seamount.</title>
        <authorList>
            <person name="Hashimoto Y."/>
            <person name="Nakagawa S."/>
        </authorList>
    </citation>
    <scope>NUCLEOTIDE SEQUENCE</scope>
    <source>
        <strain evidence="1">KT2</strain>
    </source>
</reference>
<evidence type="ECO:0000313" key="1">
    <source>
        <dbReference type="EMBL" id="BCL60550.1"/>
    </source>
</evidence>
<name>A0A8D5FH54_9BACT</name>
<sequence>MAAEKKNANSPSTGRGVPEEMILKISKEIAVKFIEVGRITPTNFPSIFSTIHSTISNTAGKKGND</sequence>
<dbReference type="EMBL" id="AP024086">
    <property type="protein sequence ID" value="BCL60550.1"/>
    <property type="molecule type" value="Genomic_DNA"/>
</dbReference>
<organism evidence="1 2">
    <name type="scientific">Desulfomarina profundi</name>
    <dbReference type="NCBI Taxonomy" id="2772557"/>
    <lineage>
        <taxon>Bacteria</taxon>
        <taxon>Pseudomonadati</taxon>
        <taxon>Thermodesulfobacteriota</taxon>
        <taxon>Desulfobulbia</taxon>
        <taxon>Desulfobulbales</taxon>
        <taxon>Desulfobulbaceae</taxon>
        <taxon>Desulfomarina</taxon>
    </lineage>
</organism>
<gene>
    <name evidence="1" type="ORF">DGMP_12430</name>
</gene>
<dbReference type="RefSeq" id="WP_228856670.1">
    <property type="nucleotide sequence ID" value="NZ_AP024086.1"/>
</dbReference>
<evidence type="ECO:0000313" key="2">
    <source>
        <dbReference type="Proteomes" id="UP000826725"/>
    </source>
</evidence>
<proteinExistence type="predicted"/>
<dbReference type="AlphaFoldDB" id="A0A8D5FH54"/>
<dbReference type="Proteomes" id="UP000826725">
    <property type="component" value="Chromosome"/>
</dbReference>
<accession>A0A8D5FH54</accession>
<evidence type="ECO:0008006" key="3">
    <source>
        <dbReference type="Google" id="ProtNLM"/>
    </source>
</evidence>
<protein>
    <recommendedName>
        <fullName evidence="3">Conjugal transfer protein TraB</fullName>
    </recommendedName>
</protein>